<keyword evidence="3" id="KW-1185">Reference proteome</keyword>
<dbReference type="Proteomes" id="UP001220022">
    <property type="component" value="Unassembled WGS sequence"/>
</dbReference>
<gene>
    <name evidence="2" type="ORF">P2L57_10565</name>
</gene>
<evidence type="ECO:0000313" key="3">
    <source>
        <dbReference type="Proteomes" id="UP001220022"/>
    </source>
</evidence>
<feature type="chain" id="PRO_5046194571" evidence="1">
    <location>
        <begin position="27"/>
        <end position="113"/>
    </location>
</feature>
<comment type="caution">
    <text evidence="2">The sequence shown here is derived from an EMBL/GenBank/DDBJ whole genome shotgun (WGS) entry which is preliminary data.</text>
</comment>
<name>A0ABT5YXV9_9ACTN</name>
<evidence type="ECO:0000313" key="2">
    <source>
        <dbReference type="EMBL" id="MDF2256156.1"/>
    </source>
</evidence>
<organism evidence="2 3">
    <name type="scientific">Streptantibioticus ferralitis</name>
    <dbReference type="NCBI Taxonomy" id="236510"/>
    <lineage>
        <taxon>Bacteria</taxon>
        <taxon>Bacillati</taxon>
        <taxon>Actinomycetota</taxon>
        <taxon>Actinomycetes</taxon>
        <taxon>Kitasatosporales</taxon>
        <taxon>Streptomycetaceae</taxon>
        <taxon>Streptantibioticus</taxon>
    </lineage>
</organism>
<protein>
    <submittedName>
        <fullName evidence="2">Uncharacterized protein</fullName>
    </submittedName>
</protein>
<feature type="signal peptide" evidence="1">
    <location>
        <begin position="1"/>
        <end position="26"/>
    </location>
</feature>
<accession>A0ABT5YXV9</accession>
<proteinExistence type="predicted"/>
<keyword evidence="1" id="KW-0732">Signal</keyword>
<evidence type="ECO:0000256" key="1">
    <source>
        <dbReference type="SAM" id="SignalP"/>
    </source>
</evidence>
<dbReference type="EMBL" id="JARHTQ010000005">
    <property type="protein sequence ID" value="MDF2256156.1"/>
    <property type="molecule type" value="Genomic_DNA"/>
</dbReference>
<sequence length="113" mass="11745">MMSIRRAVSALFAVGIALGVPATAVADAGAAGQPPRAAHHCYTVEQARVELARRAAAVTPGKKVRLMVPVCQSTGTARCDAPSHTLLCGQFCQDCDGLVCSQPYFSEYACGSC</sequence>
<dbReference type="RefSeq" id="WP_275811792.1">
    <property type="nucleotide sequence ID" value="NZ_BAAANM010000015.1"/>
</dbReference>
<reference evidence="2 3" key="1">
    <citation type="submission" date="2023-03" db="EMBL/GenBank/DDBJ databases">
        <title>Draft genome sequence of type strain Streptomyces ferralitis JCM 14344.</title>
        <authorList>
            <person name="Klaysubun C."/>
            <person name="Duangmal K."/>
        </authorList>
    </citation>
    <scope>NUCLEOTIDE SEQUENCE [LARGE SCALE GENOMIC DNA]</scope>
    <source>
        <strain evidence="2 3">JCM 14344</strain>
    </source>
</reference>